<evidence type="ECO:0000313" key="3">
    <source>
        <dbReference type="EMBL" id="CAG8637562.1"/>
    </source>
</evidence>
<reference evidence="3" key="1">
    <citation type="submission" date="2021-06" db="EMBL/GenBank/DDBJ databases">
        <authorList>
            <person name="Kallberg Y."/>
            <person name="Tangrot J."/>
            <person name="Rosling A."/>
        </authorList>
    </citation>
    <scope>NUCLEOTIDE SEQUENCE</scope>
    <source>
        <strain evidence="3">FL966</strain>
    </source>
</reference>
<dbReference type="OrthoDB" id="110024at2759"/>
<evidence type="ECO:0000256" key="1">
    <source>
        <dbReference type="SAM" id="MobiDB-lite"/>
    </source>
</evidence>
<dbReference type="InterPro" id="IPR056453">
    <property type="entry name" value="HTH_DNAJC9"/>
</dbReference>
<dbReference type="SMART" id="SM00271">
    <property type="entry name" value="DnaJ"/>
    <property type="match status" value="1"/>
</dbReference>
<feature type="region of interest" description="Disordered" evidence="1">
    <location>
        <begin position="179"/>
        <end position="199"/>
    </location>
</feature>
<gene>
    <name evidence="3" type="ORF">CPELLU_LOCUS8695</name>
</gene>
<keyword evidence="4" id="KW-1185">Reference proteome</keyword>
<feature type="domain" description="J" evidence="2">
    <location>
        <begin position="11"/>
        <end position="81"/>
    </location>
</feature>
<dbReference type="Gene3D" id="1.10.287.110">
    <property type="entry name" value="DnaJ domain"/>
    <property type="match status" value="1"/>
</dbReference>
<dbReference type="PROSITE" id="PS50076">
    <property type="entry name" value="DNAJ_2"/>
    <property type="match status" value="1"/>
</dbReference>
<dbReference type="GO" id="GO:0031072">
    <property type="term" value="F:heat shock protein binding"/>
    <property type="evidence" value="ECO:0007669"/>
    <property type="project" value="TreeGrafter"/>
</dbReference>
<dbReference type="InterPro" id="IPR052594">
    <property type="entry name" value="J_domain-containing_protein"/>
</dbReference>
<evidence type="ECO:0000259" key="2">
    <source>
        <dbReference type="PROSITE" id="PS50076"/>
    </source>
</evidence>
<dbReference type="GO" id="GO:0005634">
    <property type="term" value="C:nucleus"/>
    <property type="evidence" value="ECO:0007669"/>
    <property type="project" value="TreeGrafter"/>
</dbReference>
<dbReference type="CDD" id="cd06257">
    <property type="entry name" value="DnaJ"/>
    <property type="match status" value="1"/>
</dbReference>
<dbReference type="PANTHER" id="PTHR44144">
    <property type="entry name" value="DNAJ HOMOLOG SUBFAMILY C MEMBER 9"/>
    <property type="match status" value="1"/>
</dbReference>
<dbReference type="PRINTS" id="PR00625">
    <property type="entry name" value="JDOMAIN"/>
</dbReference>
<dbReference type="InterPro" id="IPR036869">
    <property type="entry name" value="J_dom_sf"/>
</dbReference>
<organism evidence="3 4">
    <name type="scientific">Cetraspora pellucida</name>
    <dbReference type="NCBI Taxonomy" id="1433469"/>
    <lineage>
        <taxon>Eukaryota</taxon>
        <taxon>Fungi</taxon>
        <taxon>Fungi incertae sedis</taxon>
        <taxon>Mucoromycota</taxon>
        <taxon>Glomeromycotina</taxon>
        <taxon>Glomeromycetes</taxon>
        <taxon>Diversisporales</taxon>
        <taxon>Gigasporaceae</taxon>
        <taxon>Cetraspora</taxon>
    </lineage>
</organism>
<dbReference type="AlphaFoldDB" id="A0A9N9DIL0"/>
<name>A0A9N9DIL0_9GLOM</name>
<dbReference type="EMBL" id="CAJVQA010006275">
    <property type="protein sequence ID" value="CAG8637562.1"/>
    <property type="molecule type" value="Genomic_DNA"/>
</dbReference>
<dbReference type="Pfam" id="PF23302">
    <property type="entry name" value="HTH_DNAJC9"/>
    <property type="match status" value="1"/>
</dbReference>
<dbReference type="GO" id="GO:0005737">
    <property type="term" value="C:cytoplasm"/>
    <property type="evidence" value="ECO:0007669"/>
    <property type="project" value="TreeGrafter"/>
</dbReference>
<proteinExistence type="predicted"/>
<evidence type="ECO:0000313" key="4">
    <source>
        <dbReference type="Proteomes" id="UP000789759"/>
    </source>
</evidence>
<dbReference type="PROSITE" id="PS00636">
    <property type="entry name" value="DNAJ_1"/>
    <property type="match status" value="1"/>
</dbReference>
<comment type="caution">
    <text evidence="3">The sequence shown here is derived from an EMBL/GenBank/DDBJ whole genome shotgun (WGS) entry which is preliminary data.</text>
</comment>
<feature type="region of interest" description="Disordered" evidence="1">
    <location>
        <begin position="244"/>
        <end position="278"/>
    </location>
</feature>
<dbReference type="Pfam" id="PF00226">
    <property type="entry name" value="DnaJ"/>
    <property type="match status" value="1"/>
</dbReference>
<accession>A0A9N9DIL0</accession>
<dbReference type="PANTHER" id="PTHR44144:SF1">
    <property type="entry name" value="DNAJ HOMOLOG SUBFAMILY C MEMBER 9"/>
    <property type="match status" value="1"/>
</dbReference>
<protein>
    <submittedName>
        <fullName evidence="3">976_t:CDS:1</fullName>
    </submittedName>
</protein>
<feature type="compositionally biased region" description="Basic and acidic residues" evidence="1">
    <location>
        <begin position="258"/>
        <end position="278"/>
    </location>
</feature>
<dbReference type="SUPFAM" id="SSF46565">
    <property type="entry name" value="Chaperone J-domain"/>
    <property type="match status" value="1"/>
</dbReference>
<dbReference type="Proteomes" id="UP000789759">
    <property type="component" value="Unassembled WGS sequence"/>
</dbReference>
<sequence>MSEFLYSSDNDLYSLLSLTSEATPADIKKAYHRLALQYHPDKHTNSTPEQREEATRKFQNLGYAYAVLSDPKKRERYDKTGDVDGFEGFDDMGKEGWDAFFKELWSGVVNSKSIEEFRVEYQGSSEERSDLIDAYKKYKGNMDLIMQHIACGGIEDEPRFIEILQGAISSKEIPSYKKFSSSTASAARTKRRKEAEREAKEAEEMAKMYGLDQKLLENNDDEEQLRQLILARGEKRMNALVESLEAKYGGSKPKKQKSTKEKQKTSKKQKEICISEHQ</sequence>
<dbReference type="InterPro" id="IPR018253">
    <property type="entry name" value="DnaJ_domain_CS"/>
</dbReference>
<dbReference type="InterPro" id="IPR001623">
    <property type="entry name" value="DnaJ_domain"/>
</dbReference>